<evidence type="ECO:0000313" key="2">
    <source>
        <dbReference type="EMBL" id="KRX25260.1"/>
    </source>
</evidence>
<dbReference type="AlphaFoldDB" id="A0A0V0SEQ1"/>
<protein>
    <submittedName>
        <fullName evidence="2">Uncharacterized protein</fullName>
    </submittedName>
</protein>
<evidence type="ECO:0000313" key="3">
    <source>
        <dbReference type="Proteomes" id="UP000054630"/>
    </source>
</evidence>
<comment type="caution">
    <text evidence="2">The sequence shown here is derived from an EMBL/GenBank/DDBJ whole genome shotgun (WGS) entry which is preliminary data.</text>
</comment>
<feature type="region of interest" description="Disordered" evidence="1">
    <location>
        <begin position="51"/>
        <end position="78"/>
    </location>
</feature>
<keyword evidence="3" id="KW-1185">Reference proteome</keyword>
<accession>A0A0V0SEQ1</accession>
<dbReference type="Proteomes" id="UP000054630">
    <property type="component" value="Unassembled WGS sequence"/>
</dbReference>
<gene>
    <name evidence="2" type="ORF">T07_14511</name>
</gene>
<organism evidence="2 3">
    <name type="scientific">Trichinella nelsoni</name>
    <dbReference type="NCBI Taxonomy" id="6336"/>
    <lineage>
        <taxon>Eukaryota</taxon>
        <taxon>Metazoa</taxon>
        <taxon>Ecdysozoa</taxon>
        <taxon>Nematoda</taxon>
        <taxon>Enoplea</taxon>
        <taxon>Dorylaimia</taxon>
        <taxon>Trichinellida</taxon>
        <taxon>Trichinellidae</taxon>
        <taxon>Trichinella</taxon>
    </lineage>
</organism>
<proteinExistence type="predicted"/>
<evidence type="ECO:0000256" key="1">
    <source>
        <dbReference type="SAM" id="MobiDB-lite"/>
    </source>
</evidence>
<reference evidence="2 3" key="1">
    <citation type="submission" date="2015-01" db="EMBL/GenBank/DDBJ databases">
        <title>Evolution of Trichinella species and genotypes.</title>
        <authorList>
            <person name="Korhonen P.K."/>
            <person name="Edoardo P."/>
            <person name="Giuseppe L.R."/>
            <person name="Gasser R.B."/>
        </authorList>
    </citation>
    <scope>NUCLEOTIDE SEQUENCE [LARGE SCALE GENOMIC DNA]</scope>
    <source>
        <strain evidence="2">ISS37</strain>
    </source>
</reference>
<name>A0A0V0SEQ1_9BILA</name>
<dbReference type="EMBL" id="JYDL01000013">
    <property type="protein sequence ID" value="KRX25260.1"/>
    <property type="molecule type" value="Genomic_DNA"/>
</dbReference>
<sequence>MSKDPELDWNQRGLQCKMTAKFDLQHLHPGLFADYPSQLASSSHINPARQIHTNQQTPPPAPLTGHGRSMGQNRTDNLQKKNRMTMIRIRPNKKEDNWIYTSAGCGGLLKACDALVVVCNGQELERMLEWMMTIRLGRQSRTAAARRPQLLPTKQRAARLALAGAALAFGGERQTSAAIGRLWIDLHVE</sequence>